<evidence type="ECO:0000259" key="1">
    <source>
        <dbReference type="Pfam" id="PF16036"/>
    </source>
</evidence>
<protein>
    <recommendedName>
        <fullName evidence="1">Chalcone isomerase domain-containing protein</fullName>
    </recommendedName>
</protein>
<comment type="caution">
    <text evidence="2">The sequence shown here is derived from an EMBL/GenBank/DDBJ whole genome shotgun (WGS) entry which is preliminary data.</text>
</comment>
<sequence length="166" mass="19079">MLNFLSFNAGAQVSPVALQAHFDAPALVGKARLKVIFWDIYDASLIAPQGTFEENKPFALELKYLRDFKGKEIASRSVDEMRDLGMNDEVKLAKWYQEMQDIFPNVKEGEMITGVVDAENVSHFYLNETPLGKVHDKEFSIWFFDIWLSEETSEPEMRRQLLGLVK</sequence>
<accession>H5TDE8</accession>
<name>H5TDE8_9ALTE</name>
<dbReference type="STRING" id="56804.BAE46_04910"/>
<dbReference type="AlphaFoldDB" id="H5TDE8"/>
<keyword evidence="3" id="KW-1185">Reference proteome</keyword>
<dbReference type="Pfam" id="PF16036">
    <property type="entry name" value="Chalcone_3"/>
    <property type="match status" value="1"/>
</dbReference>
<proteinExistence type="predicted"/>
<dbReference type="InterPro" id="IPR016087">
    <property type="entry name" value="Chalcone_isomerase"/>
</dbReference>
<reference evidence="2 3" key="1">
    <citation type="journal article" date="2012" name="J. Bacteriol.">
        <title>Genome sequence of proteorhodopsin-containing sea ice bacterium Glaciecola punicea ACAM 611T.</title>
        <authorList>
            <person name="Qin Q.-L."/>
            <person name="Xie B.-B."/>
            <person name="Shu Y.-L."/>
            <person name="Rong J.-C."/>
            <person name="Zhao D.-L."/>
            <person name="Zhang X.-Y."/>
            <person name="Chen X.-L."/>
            <person name="Zhou B.-C."/>
            <person name="Zhanga Y.-Z."/>
        </authorList>
    </citation>
    <scope>NUCLEOTIDE SEQUENCE [LARGE SCALE GENOMIC DNA]</scope>
    <source>
        <strain evidence="2 3">ACAM 611</strain>
    </source>
</reference>
<organism evidence="2 3">
    <name type="scientific">Glaciecola punicea ACAM 611</name>
    <dbReference type="NCBI Taxonomy" id="1121923"/>
    <lineage>
        <taxon>Bacteria</taxon>
        <taxon>Pseudomonadati</taxon>
        <taxon>Pseudomonadota</taxon>
        <taxon>Gammaproteobacteria</taxon>
        <taxon>Alteromonadales</taxon>
        <taxon>Alteromonadaceae</taxon>
        <taxon>Glaciecola</taxon>
    </lineage>
</organism>
<feature type="domain" description="Chalcone isomerase" evidence="1">
    <location>
        <begin position="34"/>
        <end position="163"/>
    </location>
</feature>
<reference evidence="2 3" key="2">
    <citation type="journal article" date="2017" name="Antonie Van Leeuwenhoek">
        <title>Rhizobium rhizosphaerae sp. nov., a novel species isolated from rice rhizosphere.</title>
        <authorList>
            <person name="Zhao J.J."/>
            <person name="Zhang J."/>
            <person name="Zhang R.J."/>
            <person name="Zhang C.W."/>
            <person name="Yin H.Q."/>
            <person name="Zhang X.X."/>
        </authorList>
    </citation>
    <scope>NUCLEOTIDE SEQUENCE [LARGE SCALE GENOMIC DNA]</scope>
    <source>
        <strain evidence="2 3">ACAM 611</strain>
    </source>
</reference>
<evidence type="ECO:0000313" key="2">
    <source>
        <dbReference type="EMBL" id="GAB56325.1"/>
    </source>
</evidence>
<dbReference type="EMBL" id="BAET01000028">
    <property type="protein sequence ID" value="GAB56325.1"/>
    <property type="molecule type" value="Genomic_DNA"/>
</dbReference>
<evidence type="ECO:0000313" key="3">
    <source>
        <dbReference type="Proteomes" id="UP000053586"/>
    </source>
</evidence>
<gene>
    <name evidence="2" type="ORF">GPUN_2210</name>
</gene>
<dbReference type="Proteomes" id="UP000053586">
    <property type="component" value="Unassembled WGS sequence"/>
</dbReference>
<dbReference type="eggNOG" id="COG3572">
    <property type="taxonomic scope" value="Bacteria"/>
</dbReference>
<dbReference type="RefSeq" id="WP_006006362.1">
    <property type="nucleotide sequence ID" value="NZ_BAET01000028.1"/>
</dbReference>